<evidence type="ECO:0000313" key="1">
    <source>
        <dbReference type="EMBL" id="QJH98374.1"/>
    </source>
</evidence>
<gene>
    <name evidence="1" type="ORF">TM448B01274_0017</name>
</gene>
<dbReference type="AlphaFoldDB" id="A0A6M3XKA0"/>
<sequence>MSLFIARVYVWQDTRDSSNRISASEATTGRLFILNTNRITDVKELSTLVITRSSFYYSDNPASRREGLSYLEVGLSAAQVVAQFDVVPASNAVTLPICPYNSPYKGNPCFPLRTPVDTTIGLWSIAYVTRYNPDPNNYVWVAYYKGSFKRMEVLVSLDVDMYPTLTSTTTEEQR</sequence>
<name>A0A6M3XKA0_9ZZZZ</name>
<organism evidence="1">
    <name type="scientific">viral metagenome</name>
    <dbReference type="NCBI Taxonomy" id="1070528"/>
    <lineage>
        <taxon>unclassified sequences</taxon>
        <taxon>metagenomes</taxon>
        <taxon>organismal metagenomes</taxon>
    </lineage>
</organism>
<accession>A0A6M3XKA0</accession>
<protein>
    <submittedName>
        <fullName evidence="1">Uncharacterized protein</fullName>
    </submittedName>
</protein>
<reference evidence="1" key="1">
    <citation type="submission" date="2020-03" db="EMBL/GenBank/DDBJ databases">
        <title>The deep terrestrial virosphere.</title>
        <authorList>
            <person name="Holmfeldt K."/>
            <person name="Nilsson E."/>
            <person name="Simone D."/>
            <person name="Lopez-Fernandez M."/>
            <person name="Wu X."/>
            <person name="de Brujin I."/>
            <person name="Lundin D."/>
            <person name="Andersson A."/>
            <person name="Bertilsson S."/>
            <person name="Dopson M."/>
        </authorList>
    </citation>
    <scope>NUCLEOTIDE SEQUENCE</scope>
    <source>
        <strain evidence="1">TM448B01274</strain>
    </source>
</reference>
<dbReference type="EMBL" id="MT144729">
    <property type="protein sequence ID" value="QJH98374.1"/>
    <property type="molecule type" value="Genomic_DNA"/>
</dbReference>
<proteinExistence type="predicted"/>